<gene>
    <name evidence="5" type="ORF">QGM71_15695</name>
</gene>
<evidence type="ECO:0000256" key="4">
    <source>
        <dbReference type="ARBA" id="ARBA00024207"/>
    </source>
</evidence>
<dbReference type="RefSeq" id="WP_327608487.1">
    <property type="nucleotide sequence ID" value="NZ_JARZFX010000009.1"/>
</dbReference>
<dbReference type="InterPro" id="IPR052379">
    <property type="entry name" value="Type_VII_TA_RNase"/>
</dbReference>
<dbReference type="Pfam" id="PF01934">
    <property type="entry name" value="HepT-like"/>
    <property type="match status" value="1"/>
</dbReference>
<keyword evidence="1" id="KW-1277">Toxin-antitoxin system</keyword>
<organism evidence="5 6">
    <name type="scientific">Virgibacillus tibetensis</name>
    <dbReference type="NCBI Taxonomy" id="3042313"/>
    <lineage>
        <taxon>Bacteria</taxon>
        <taxon>Bacillati</taxon>
        <taxon>Bacillota</taxon>
        <taxon>Bacilli</taxon>
        <taxon>Bacillales</taxon>
        <taxon>Bacillaceae</taxon>
        <taxon>Virgibacillus</taxon>
    </lineage>
</organism>
<dbReference type="PANTHER" id="PTHR33397">
    <property type="entry name" value="UPF0331 PROTEIN YUTE"/>
    <property type="match status" value="1"/>
</dbReference>
<keyword evidence="2" id="KW-0540">Nuclease</keyword>
<dbReference type="PANTHER" id="PTHR33397:SF5">
    <property type="entry name" value="RNASE YUTE-RELATED"/>
    <property type="match status" value="1"/>
</dbReference>
<sequence>MYFVDRSKIEQTLLYMEEILSELDKHKFTSFLEKLSLERMVHLLIESTLDVGNMMIDGFIMRDPGSYEDIIDILIDEKVIPSDAEAGYKAIITLRKKVVNEYTTVDHDKLKEVIFNNKPMLDKFSTQIRAYLDNELGVANAFSGES</sequence>
<reference evidence="5 6" key="1">
    <citation type="journal article" date="2024" name="Int. J. Syst. Evol. Microbiol.">
        <title>Virgibacillus tibetensis sp. nov., isolated from salt lake on the Tibetan Plateau of China.</title>
        <authorList>
            <person name="Phurbu D."/>
            <person name="Liu Z.-X."/>
            <person name="Wang R."/>
            <person name="Zheng Y.-Y."/>
            <person name="Liu H.-C."/>
            <person name="Zhou Y.-G."/>
            <person name="Yu Y.-J."/>
            <person name="Li A.-H."/>
        </authorList>
    </citation>
    <scope>NUCLEOTIDE SEQUENCE [LARGE SCALE GENOMIC DNA]</scope>
    <source>
        <strain evidence="5 6">C22-A2</strain>
    </source>
</reference>
<dbReference type="Gene3D" id="1.20.120.580">
    <property type="entry name" value="bsu32300-like"/>
    <property type="match status" value="1"/>
</dbReference>
<evidence type="ECO:0000256" key="1">
    <source>
        <dbReference type="ARBA" id="ARBA00022649"/>
    </source>
</evidence>
<comment type="caution">
    <text evidence="5">The sequence shown here is derived from an EMBL/GenBank/DDBJ whole genome shotgun (WGS) entry which is preliminary data.</text>
</comment>
<proteinExistence type="inferred from homology"/>
<dbReference type="Proteomes" id="UP001335737">
    <property type="component" value="Unassembled WGS sequence"/>
</dbReference>
<protein>
    <submittedName>
        <fullName evidence="5">DUF86 domain-containing protein</fullName>
    </submittedName>
</protein>
<evidence type="ECO:0000256" key="3">
    <source>
        <dbReference type="ARBA" id="ARBA00022801"/>
    </source>
</evidence>
<evidence type="ECO:0000313" key="6">
    <source>
        <dbReference type="Proteomes" id="UP001335737"/>
    </source>
</evidence>
<keyword evidence="3" id="KW-0378">Hydrolase</keyword>
<name>A0ABU6KI82_9BACI</name>
<comment type="similarity">
    <text evidence="4">Belongs to the HepT RNase toxin family.</text>
</comment>
<dbReference type="InterPro" id="IPR037038">
    <property type="entry name" value="HepT-like_sf"/>
</dbReference>
<evidence type="ECO:0000256" key="2">
    <source>
        <dbReference type="ARBA" id="ARBA00022722"/>
    </source>
</evidence>
<dbReference type="EMBL" id="JARZFX010000009">
    <property type="protein sequence ID" value="MEC5424930.1"/>
    <property type="molecule type" value="Genomic_DNA"/>
</dbReference>
<dbReference type="InterPro" id="IPR008201">
    <property type="entry name" value="HepT-like"/>
</dbReference>
<accession>A0ABU6KI82</accession>
<evidence type="ECO:0000313" key="5">
    <source>
        <dbReference type="EMBL" id="MEC5424930.1"/>
    </source>
</evidence>
<keyword evidence="6" id="KW-1185">Reference proteome</keyword>